<protein>
    <submittedName>
        <fullName evidence="6">Isoprenylcysteine carboxylmethyltransferase family protein</fullName>
    </submittedName>
</protein>
<feature type="transmembrane region" description="Helical" evidence="5">
    <location>
        <begin position="45"/>
        <end position="64"/>
    </location>
</feature>
<comment type="subcellular location">
    <subcellularLocation>
        <location evidence="1">Membrane</location>
        <topology evidence="1">Multi-pass membrane protein</topology>
    </subcellularLocation>
</comment>
<dbReference type="InterPro" id="IPR007269">
    <property type="entry name" value="ICMT_MeTrfase"/>
</dbReference>
<keyword evidence="2 5" id="KW-0812">Transmembrane</keyword>
<evidence type="ECO:0000256" key="1">
    <source>
        <dbReference type="ARBA" id="ARBA00004141"/>
    </source>
</evidence>
<keyword evidence="7" id="KW-1185">Reference proteome</keyword>
<evidence type="ECO:0000313" key="7">
    <source>
        <dbReference type="Proteomes" id="UP000598820"/>
    </source>
</evidence>
<organism evidence="6 7">
    <name type="scientific">Spirosoma profusum</name>
    <dbReference type="NCBI Taxonomy" id="2771354"/>
    <lineage>
        <taxon>Bacteria</taxon>
        <taxon>Pseudomonadati</taxon>
        <taxon>Bacteroidota</taxon>
        <taxon>Cytophagia</taxon>
        <taxon>Cytophagales</taxon>
        <taxon>Cytophagaceae</taxon>
        <taxon>Spirosoma</taxon>
    </lineage>
</organism>
<dbReference type="EMBL" id="JACWZY010000010">
    <property type="protein sequence ID" value="MBD2701750.1"/>
    <property type="molecule type" value="Genomic_DNA"/>
</dbReference>
<evidence type="ECO:0000256" key="2">
    <source>
        <dbReference type="ARBA" id="ARBA00022692"/>
    </source>
</evidence>
<sequence>MNQEFVFRILFMVCFVPGQLIRQYVVRKNPAGKLVKSVNIDRELLMYRIGTLLFIIPIFYALTTWLDFAGFYLPNWIRWVGFGVSLLGVVVLVLSHQALGRNWTGQLHIQENHVLIIRGIYRYIRHPMYLSFLLAAIGTLLLSANWFIGVPPFIWFWAMYLGRVNHEEQMMLDAFGEPYRVYMRSTGRLLPKIMNPAASR</sequence>
<dbReference type="PANTHER" id="PTHR12714:SF9">
    <property type="entry name" value="PROTEIN-S-ISOPRENYLCYSTEINE O-METHYLTRANSFERASE"/>
    <property type="match status" value="1"/>
</dbReference>
<feature type="transmembrane region" description="Helical" evidence="5">
    <location>
        <begin position="6"/>
        <end position="25"/>
    </location>
</feature>
<feature type="transmembrane region" description="Helical" evidence="5">
    <location>
        <begin position="128"/>
        <end position="148"/>
    </location>
</feature>
<comment type="caution">
    <text evidence="6">The sequence shown here is derived from an EMBL/GenBank/DDBJ whole genome shotgun (WGS) entry which is preliminary data.</text>
</comment>
<dbReference type="PANTHER" id="PTHR12714">
    <property type="entry name" value="PROTEIN-S ISOPRENYLCYSTEINE O-METHYLTRANSFERASE"/>
    <property type="match status" value="1"/>
</dbReference>
<gene>
    <name evidence="6" type="ORF">IC229_13955</name>
</gene>
<keyword evidence="3 5" id="KW-1133">Transmembrane helix</keyword>
<evidence type="ECO:0000256" key="5">
    <source>
        <dbReference type="SAM" id="Phobius"/>
    </source>
</evidence>
<evidence type="ECO:0000313" key="6">
    <source>
        <dbReference type="EMBL" id="MBD2701750.1"/>
    </source>
</evidence>
<keyword evidence="4 5" id="KW-0472">Membrane</keyword>
<accession>A0A926Y3C7</accession>
<dbReference type="InterPro" id="IPR054851">
    <property type="entry name" value="Isoprenylcys_mtase"/>
</dbReference>
<dbReference type="NCBIfam" id="NF040696">
    <property type="entry name" value="isopcys_mtase"/>
    <property type="match status" value="1"/>
</dbReference>
<evidence type="ECO:0000256" key="4">
    <source>
        <dbReference type="ARBA" id="ARBA00023136"/>
    </source>
</evidence>
<feature type="transmembrane region" description="Helical" evidence="5">
    <location>
        <begin position="76"/>
        <end position="94"/>
    </location>
</feature>
<proteinExistence type="predicted"/>
<dbReference type="AlphaFoldDB" id="A0A926Y3C7"/>
<dbReference type="GO" id="GO:0016020">
    <property type="term" value="C:membrane"/>
    <property type="evidence" value="ECO:0007669"/>
    <property type="project" value="UniProtKB-SubCell"/>
</dbReference>
<dbReference type="Proteomes" id="UP000598820">
    <property type="component" value="Unassembled WGS sequence"/>
</dbReference>
<dbReference type="Pfam" id="PF04140">
    <property type="entry name" value="ICMT"/>
    <property type="match status" value="1"/>
</dbReference>
<dbReference type="RefSeq" id="WP_190887606.1">
    <property type="nucleotide sequence ID" value="NZ_JACWZY010000010.1"/>
</dbReference>
<dbReference type="Gene3D" id="1.20.120.1630">
    <property type="match status" value="1"/>
</dbReference>
<evidence type="ECO:0000256" key="3">
    <source>
        <dbReference type="ARBA" id="ARBA00022989"/>
    </source>
</evidence>
<dbReference type="GO" id="GO:0004671">
    <property type="term" value="F:protein C-terminal S-isoprenylcysteine carboxyl O-methyltransferase activity"/>
    <property type="evidence" value="ECO:0007669"/>
    <property type="project" value="InterPro"/>
</dbReference>
<name>A0A926Y3C7_9BACT</name>
<reference evidence="6" key="1">
    <citation type="submission" date="2020-09" db="EMBL/GenBank/DDBJ databases">
        <authorList>
            <person name="Kim M.K."/>
        </authorList>
    </citation>
    <scope>NUCLEOTIDE SEQUENCE</scope>
    <source>
        <strain evidence="6">BT702</strain>
    </source>
</reference>